<dbReference type="Gene3D" id="3.30.420.10">
    <property type="entry name" value="Ribonuclease H-like superfamily/Ribonuclease H"/>
    <property type="match status" value="1"/>
</dbReference>
<accession>Q7FYS7</accession>
<reference evidence="2" key="3">
    <citation type="submission" date="2000-07" db="EMBL/GenBank/DDBJ databases">
        <title>The A. thaliana Genome Sequencing Project.</title>
        <authorList>
            <person name="WashU"/>
        </authorList>
    </citation>
    <scope>NUCLEOTIDE SEQUENCE</scope>
</reference>
<dbReference type="PANTHER" id="PTHR34146:SF3">
    <property type="entry name" value="POLYNUCLEOTIDYL TRANSFERASE, RIBONUCLEASE H-LIKE SUPERFAMILY PROTEIN"/>
    <property type="match status" value="1"/>
</dbReference>
<proteinExistence type="predicted"/>
<organism evidence="2">
    <name type="scientific">Arabidopsis thaliana</name>
    <name type="common">Mouse-ear cress</name>
    <dbReference type="NCBI Taxonomy" id="3702"/>
    <lineage>
        <taxon>Eukaryota</taxon>
        <taxon>Viridiplantae</taxon>
        <taxon>Streptophyta</taxon>
        <taxon>Embryophyta</taxon>
        <taxon>Tracheophyta</taxon>
        <taxon>Spermatophyta</taxon>
        <taxon>Magnoliopsida</taxon>
        <taxon>eudicotyledons</taxon>
        <taxon>Gunneridae</taxon>
        <taxon>Pentapetalae</taxon>
        <taxon>rosids</taxon>
        <taxon>malvids</taxon>
        <taxon>Brassicales</taxon>
        <taxon>Brassicaceae</taxon>
        <taxon>Camelineae</taxon>
        <taxon>Arabidopsis</taxon>
    </lineage>
</organism>
<reference evidence="2" key="2">
    <citation type="submission" date="2000-05" db="EMBL/GenBank/DDBJ databases">
        <authorList>
            <person name="Wilson R."/>
        </authorList>
    </citation>
    <scope>NUCLEOTIDE SEQUENCE</scope>
</reference>
<name>Q7FYS7_ARATH</name>
<dbReference type="InterPro" id="IPR036397">
    <property type="entry name" value="RNaseH_sf"/>
</dbReference>
<dbReference type="AlphaFoldDB" id="Q7FYS7"/>
<gene>
    <name evidence="2" type="primary">T10I18.5</name>
</gene>
<evidence type="ECO:0000313" key="2">
    <source>
        <dbReference type="EMBL" id="AAF88012.1"/>
    </source>
</evidence>
<dbReference type="InterPro" id="IPR012337">
    <property type="entry name" value="RNaseH-like_sf"/>
</dbReference>
<evidence type="ECO:0000259" key="1">
    <source>
        <dbReference type="Pfam" id="PF13456"/>
    </source>
</evidence>
<dbReference type="GO" id="GO:0003676">
    <property type="term" value="F:nucleic acid binding"/>
    <property type="evidence" value="ECO:0007669"/>
    <property type="project" value="InterPro"/>
</dbReference>
<dbReference type="GO" id="GO:0004523">
    <property type="term" value="F:RNA-DNA hybrid ribonuclease activity"/>
    <property type="evidence" value="ECO:0007669"/>
    <property type="project" value="InterPro"/>
</dbReference>
<protein>
    <submittedName>
        <fullName evidence="2">T10I18.5 protein</fullName>
    </submittedName>
</protein>
<dbReference type="PANTHER" id="PTHR34146">
    <property type="entry name" value="POLYNUCLEOTIDYL TRANSFERASE, RIBONUCLEASE H-LIKE SUPERFAMILY PROTEIN-RELATED"/>
    <property type="match status" value="1"/>
</dbReference>
<feature type="domain" description="RNase H type-1" evidence="1">
    <location>
        <begin position="49"/>
        <end position="153"/>
    </location>
</feature>
<dbReference type="EMBL" id="AF262040">
    <property type="protein sequence ID" value="AAF88012.1"/>
    <property type="molecule type" value="Genomic_DNA"/>
</dbReference>
<dbReference type="SUPFAM" id="SSF53098">
    <property type="entry name" value="Ribonuclease H-like"/>
    <property type="match status" value="1"/>
</dbReference>
<reference key="1">
    <citation type="journal article" date="2000" name="Nature">
        <title>Sequence and analysis of chromosome 5 of the plant Arabidopsis thaliana.</title>
        <authorList>
            <consortium name="Kazusa DNA Research Institute"/>
            <consortium name="Cold Spring Harbor and Washington University in St Louis Sequencing Consortium"/>
            <consortium name="European Union Arabidopsis Genome Sequencing Consortium"/>
            <person name="Tabata S."/>
            <person name="Kaneko T."/>
            <person name="Nakamura Y."/>
            <person name="Kotani H."/>
            <person name="Kato T."/>
            <person name="Asamizu E."/>
            <person name="Miyajima N."/>
            <person name="Sasamoto S."/>
            <person name="Kimura T."/>
            <person name="Hosouchi T."/>
            <person name="Kawashima K."/>
            <person name="Kohara M."/>
            <person name="Matsumoto M."/>
            <person name="Matsuno A."/>
            <person name="Muraki A."/>
            <person name="Nakayama S."/>
            <person name="Nakazaki N."/>
            <person name="Naruo K."/>
            <person name="Okumura S."/>
            <person name="Shinpo S."/>
            <person name="Takeuchi C."/>
            <person name="Wada T."/>
            <person name="Watanabe A."/>
            <person name="Yamada M."/>
            <person name="Yasuda M."/>
            <person name="Sato S."/>
            <person name="de la Bastide M."/>
            <person name="Huang E."/>
            <person name="Spiegel L."/>
            <person name="Gnoj L."/>
            <person name="O'Shaughnessy A."/>
            <person name="Preston R."/>
            <person name="Habermann K."/>
            <person name="Murray J."/>
            <person name="Johnson D."/>
            <person name="Rohlfing T."/>
            <person name="Nelson J."/>
            <person name="Stoneking T."/>
            <person name="Pepin K."/>
            <person name="Spieth J."/>
            <person name="Sekhon M."/>
            <person name="Armstrong J."/>
            <person name="Becker M."/>
            <person name="Belter E."/>
            <person name="Cordum H."/>
            <person name="Cordes M."/>
            <person name="Courtney L."/>
            <person name="Courtney W."/>
            <person name="Dante M."/>
            <person name="Du H."/>
            <person name="Edwards J."/>
            <person name="Fryman J."/>
            <person name="Haakensen B."/>
            <person name="Lamar E."/>
            <person name="Latreille P."/>
            <person name="Leonard S."/>
            <person name="Meyer R."/>
            <person name="Mulvaney E."/>
            <person name="Ozersky P."/>
            <person name="Riley A."/>
            <person name="Strowmatt C."/>
            <person name="Wagner-McPherson C."/>
            <person name="Wollam A."/>
            <person name="Yoakum M."/>
            <person name="Bell M."/>
            <person name="Dedhia N."/>
            <person name="Parnell L."/>
            <person name="Shah R."/>
            <person name="Rodriguez M."/>
            <person name="See L.H."/>
            <person name="Vil D."/>
            <person name="Baker J."/>
            <person name="Kirchoff K."/>
            <person name="Toth K."/>
            <person name="King L."/>
            <person name="Bahret A."/>
            <person name="Miller B."/>
            <person name="Marra M."/>
            <person name="Martienssen R."/>
            <person name="McCombie W.R."/>
            <person name="Wilson R.K."/>
            <person name="Murphy G."/>
            <person name="Bancroft I."/>
            <person name="Volckaert G."/>
            <person name="Wambutt R."/>
            <person name="Dusterhoft A."/>
            <person name="Stiekema W."/>
            <person name="Pohl T."/>
            <person name="Entian K.D."/>
            <person name="Terryn N."/>
            <person name="Hartley N."/>
            <person name="Bent E."/>
            <person name="Johnson S."/>
            <person name="Langham S.A."/>
            <person name="McCullagh B."/>
            <person name="Robben J."/>
            <person name="Grymonprez B."/>
            <person name="Zimmermann W."/>
            <person name="Ramsperger U."/>
            <person name="Wedler H."/>
            <person name="Balke K."/>
            <person name="Wedler E."/>
            <person name="Peters S."/>
            <person name="van Staveren M."/>
            <person name="Dirkse W."/>
            <person name="Mooijman P."/>
            <person name="Lankhorst R.K."/>
            <person name="Weitzenegger T."/>
            <person name="Bothe G."/>
            <person name="Rose M."/>
            <person name="Hauf J."/>
            <person name="Berneiser S."/>
            <person name="Hempel S."/>
            <person name="Feldpausch M."/>
            <person name="Lamberth S."/>
            <person name="Villarroel R."/>
            <person name="Gielen J."/>
            <person name="Ardiles W."/>
            <person name="Bents O."/>
            <person name="Lemcke K."/>
            <person name="Kolesov G."/>
            <person name="Mayer K."/>
            <person name="Rudd S."/>
            <person name="Schoof H."/>
            <person name="Schueller C."/>
            <person name="Zaccaria P."/>
            <person name="Mewes H.W."/>
            <person name="Bevan M."/>
            <person name="Fransz P."/>
        </authorList>
    </citation>
    <scope>NUCLEOTIDE SEQUENCE [LARGE SCALE GENOMIC DNA]</scope>
    <source>
        <strain>cv. Columbia</strain>
    </source>
</reference>
<dbReference type="Pfam" id="PF13456">
    <property type="entry name" value="RVT_3"/>
    <property type="match status" value="1"/>
</dbReference>
<dbReference type="InterPro" id="IPR002156">
    <property type="entry name" value="RNaseH_domain"/>
</dbReference>
<sequence>MFSGKEEHLWQEAQVELHVESHDHLNLGARSRVRDISQHTNYSGFLCFVDGSWKESDQFSGLGWCCTSSSGESPTMCAVNLRRGRSPLYTEVEALLWAMKYMIGEDNQYVAFFTDCSDLVKMVCSLNEWPTFTLYLEELQNDNEEFTKFSLSLTR</sequence>